<protein>
    <submittedName>
        <fullName evidence="2">Spermidine synthase</fullName>
        <ecNumber evidence="2">2.5.1.16</ecNumber>
    </submittedName>
</protein>
<dbReference type="RefSeq" id="WP_036542904.1">
    <property type="nucleotide sequence ID" value="NZ_JMSZ01000007.1"/>
</dbReference>
<dbReference type="Gene3D" id="3.40.50.150">
    <property type="entry name" value="Vaccinia Virus protein VP39"/>
    <property type="match status" value="1"/>
</dbReference>
<dbReference type="STRING" id="267850.ADINL_0251"/>
<dbReference type="OrthoDB" id="9761985at2"/>
<dbReference type="CDD" id="cd02440">
    <property type="entry name" value="AdoMet_MTases"/>
    <property type="match status" value="1"/>
</dbReference>
<dbReference type="SUPFAM" id="SSF53335">
    <property type="entry name" value="S-adenosyl-L-methionine-dependent methyltransferases"/>
    <property type="match status" value="1"/>
</dbReference>
<comment type="caution">
    <text evidence="2">The sequence shown here is derived from an EMBL/GenBank/DDBJ whole genome shotgun (WGS) entry which is preliminary data.</text>
</comment>
<gene>
    <name evidence="2" type="ORF">ADINL_0251</name>
</gene>
<keyword evidence="1" id="KW-0620">Polyamine biosynthesis</keyword>
<dbReference type="GO" id="GO:0004766">
    <property type="term" value="F:spermidine synthase activity"/>
    <property type="evidence" value="ECO:0007669"/>
    <property type="project" value="UniProtKB-EC"/>
</dbReference>
<dbReference type="PANTHER" id="PTHR43317">
    <property type="entry name" value="THERMOSPERMINE SYNTHASE ACAULIS5"/>
    <property type="match status" value="1"/>
</dbReference>
<organism evidence="2 3">
    <name type="scientific">Nitrincola lacisaponensis</name>
    <dbReference type="NCBI Taxonomy" id="267850"/>
    <lineage>
        <taxon>Bacteria</taxon>
        <taxon>Pseudomonadati</taxon>
        <taxon>Pseudomonadota</taxon>
        <taxon>Gammaproteobacteria</taxon>
        <taxon>Oceanospirillales</taxon>
        <taxon>Oceanospirillaceae</taxon>
        <taxon>Nitrincola</taxon>
    </lineage>
</organism>
<dbReference type="PATRIC" id="fig|267850.7.peg.247"/>
<evidence type="ECO:0000256" key="1">
    <source>
        <dbReference type="ARBA" id="ARBA00023115"/>
    </source>
</evidence>
<keyword evidence="2" id="KW-0808">Transferase</keyword>
<dbReference type="EC" id="2.5.1.16" evidence="2"/>
<dbReference type="AlphaFoldDB" id="A0A063Y4B1"/>
<dbReference type="Pfam" id="PF01564">
    <property type="entry name" value="Spermine_synth"/>
    <property type="match status" value="1"/>
</dbReference>
<accession>A0A063Y4B1</accession>
<dbReference type="Proteomes" id="UP000027318">
    <property type="component" value="Unassembled WGS sequence"/>
</dbReference>
<dbReference type="GO" id="GO:0006596">
    <property type="term" value="P:polyamine biosynthetic process"/>
    <property type="evidence" value="ECO:0007669"/>
    <property type="project" value="UniProtKB-KW"/>
</dbReference>
<reference evidence="2 3" key="1">
    <citation type="journal article" date="2005" name="Int. J. Syst. Evol. Microbiol.">
        <title>Nitrincola lacisaponensis gen. nov., sp. nov., a novel alkaliphilic bacterium isolated from an alkaline, saline lake.</title>
        <authorList>
            <person name="Dimitriu P.A."/>
            <person name="Shukla S.K."/>
            <person name="Conradt J."/>
            <person name="Marquez M.C."/>
            <person name="Ventosa A."/>
            <person name="Maglia A."/>
            <person name="Peyton B.M."/>
            <person name="Pinkart H.C."/>
            <person name="Mormile M.R."/>
        </authorList>
    </citation>
    <scope>NUCLEOTIDE SEQUENCE [LARGE SCALE GENOMIC DNA]</scope>
    <source>
        <strain evidence="2 3">4CA</strain>
    </source>
</reference>
<proteinExistence type="predicted"/>
<dbReference type="EMBL" id="JMSZ01000007">
    <property type="protein sequence ID" value="KDE41178.1"/>
    <property type="molecule type" value="Genomic_DNA"/>
</dbReference>
<keyword evidence="3" id="KW-1185">Reference proteome</keyword>
<sequence>MPLQGVEIYRGYDALGVVQVMDDGHKRYLSFGAEDEQSCVLKDQPWIPQMDYIRAMLLVLLFVTPRRVLVLGLGGGSLNTCLHHGFPDMQQDIVELRSEVVTIAQRFFQLPRSKRTQVHTMEAQTYLDTEAGRPADIIFSDIYDDQGVSEQQHQPAYLHECHARLRPNGWLVLNCWKEHRGEAVLEVLREQFAQVYSCTTQDGNWVVFAGKSDNFPSQSQLKQTAKQLSQSLGFSLSGYLNRLV</sequence>
<name>A0A063Y4B1_9GAMM</name>
<dbReference type="InterPro" id="IPR029063">
    <property type="entry name" value="SAM-dependent_MTases_sf"/>
</dbReference>
<evidence type="ECO:0000313" key="3">
    <source>
        <dbReference type="Proteomes" id="UP000027318"/>
    </source>
</evidence>
<evidence type="ECO:0000313" key="2">
    <source>
        <dbReference type="EMBL" id="KDE41178.1"/>
    </source>
</evidence>
<dbReference type="PANTHER" id="PTHR43317:SF1">
    <property type="entry name" value="THERMOSPERMINE SYNTHASE ACAULIS5"/>
    <property type="match status" value="1"/>
</dbReference>